<evidence type="ECO:0000313" key="4">
    <source>
        <dbReference type="Proteomes" id="UP000694427"/>
    </source>
</evidence>
<keyword evidence="4" id="KW-1185">Reference proteome</keyword>
<proteinExistence type="predicted"/>
<dbReference type="PANTHER" id="PTHR21472:SF15">
    <property type="entry name" value="ENDONUCLEASE DOMAIN-CONTAINING 1 PROTEIN-RELATED"/>
    <property type="match status" value="1"/>
</dbReference>
<organism evidence="3 4">
    <name type="scientific">Cyprinus carpio</name>
    <name type="common">Common carp</name>
    <dbReference type="NCBI Taxonomy" id="7962"/>
    <lineage>
        <taxon>Eukaryota</taxon>
        <taxon>Metazoa</taxon>
        <taxon>Chordata</taxon>
        <taxon>Craniata</taxon>
        <taxon>Vertebrata</taxon>
        <taxon>Euteleostomi</taxon>
        <taxon>Actinopterygii</taxon>
        <taxon>Neopterygii</taxon>
        <taxon>Teleostei</taxon>
        <taxon>Ostariophysi</taxon>
        <taxon>Cypriniformes</taxon>
        <taxon>Cyprinidae</taxon>
        <taxon>Cyprininae</taxon>
        <taxon>Cyprinus</taxon>
    </lineage>
</organism>
<dbReference type="Pfam" id="PF01223">
    <property type="entry name" value="Endonuclease_NS"/>
    <property type="match status" value="1"/>
</dbReference>
<dbReference type="GO" id="GO:0003676">
    <property type="term" value="F:nucleic acid binding"/>
    <property type="evidence" value="ECO:0007669"/>
    <property type="project" value="InterPro"/>
</dbReference>
<dbReference type="PANTHER" id="PTHR21472">
    <property type="entry name" value="ENDONUCLEASE DOMAIN-CONTAINING 1 PROTEIN ENDOD1"/>
    <property type="match status" value="1"/>
</dbReference>
<protein>
    <submittedName>
        <fullName evidence="3">Endonuclease domain-containing 1 protein-like</fullName>
    </submittedName>
</protein>
<gene>
    <name evidence="3" type="primary">LOC109045353</name>
</gene>
<sequence>MQLYILGIVCMLLVLDFPIIGTEVVDSFNNCSEVFFKKQPPSFLNGSCLTGEESYKMICQVYKNHCRFATLYDTRHKIPVFSAYKYKGTTDFNLPDNPPAMVEPQLDPSNDEMGLEYENQASTRDFNKSHYVYLFPSSRAADIDTAESTFTLTNSVTLNITTNISIWNEIENEHKTFMDQHCRDIDNTRRVLAYVFTGALLDRTNTNTKHVKALSHLWTAICCHHIETNQWVLKYEVVKNEDNNLRRSTEGLFQNENFNASIQLLFNECNTLKKSVFARIRDCLVDFWNRFLGYLRNLRGGRG</sequence>
<evidence type="ECO:0000256" key="1">
    <source>
        <dbReference type="SAM" id="SignalP"/>
    </source>
</evidence>
<reference evidence="3" key="1">
    <citation type="submission" date="2025-08" db="UniProtKB">
        <authorList>
            <consortium name="Ensembl"/>
        </authorList>
    </citation>
    <scope>IDENTIFICATION</scope>
</reference>
<keyword evidence="1" id="KW-0732">Signal</keyword>
<dbReference type="GO" id="GO:0046872">
    <property type="term" value="F:metal ion binding"/>
    <property type="evidence" value="ECO:0007669"/>
    <property type="project" value="InterPro"/>
</dbReference>
<dbReference type="GO" id="GO:0016787">
    <property type="term" value="F:hydrolase activity"/>
    <property type="evidence" value="ECO:0007669"/>
    <property type="project" value="InterPro"/>
</dbReference>
<feature type="signal peptide" evidence="1">
    <location>
        <begin position="1"/>
        <end position="21"/>
    </location>
</feature>
<dbReference type="InterPro" id="IPR001604">
    <property type="entry name" value="Endo_G_ENPP1-like_dom"/>
</dbReference>
<dbReference type="Proteomes" id="UP000694427">
    <property type="component" value="Unplaced"/>
</dbReference>
<feature type="domain" description="DNA/RNA non-specific endonuclease/pyrophosphatase/phosphodiesterase" evidence="2">
    <location>
        <begin position="64"/>
        <end position="259"/>
    </location>
</feature>
<feature type="chain" id="PRO_5034607023" evidence="1">
    <location>
        <begin position="22"/>
        <end position="303"/>
    </location>
</feature>
<dbReference type="SUPFAM" id="SSF54060">
    <property type="entry name" value="His-Me finger endonucleases"/>
    <property type="match status" value="1"/>
</dbReference>
<evidence type="ECO:0000313" key="3">
    <source>
        <dbReference type="Ensembl" id="ENSCCRP00010078206.1"/>
    </source>
</evidence>
<dbReference type="Ensembl" id="ENSCCRT00010086799.1">
    <property type="protein sequence ID" value="ENSCCRP00010078206.1"/>
    <property type="gene ID" value="ENSCCRG00010034192.1"/>
</dbReference>
<name>A0A8C1MLK1_CYPCA</name>
<dbReference type="AlphaFoldDB" id="A0A8C1MLK1"/>
<dbReference type="Gene3D" id="3.40.570.10">
    <property type="entry name" value="Extracellular Endonuclease, subunit A"/>
    <property type="match status" value="1"/>
</dbReference>
<reference evidence="3" key="2">
    <citation type="submission" date="2025-09" db="UniProtKB">
        <authorList>
            <consortium name="Ensembl"/>
        </authorList>
    </citation>
    <scope>IDENTIFICATION</scope>
</reference>
<dbReference type="InterPro" id="IPR044925">
    <property type="entry name" value="His-Me_finger_sf"/>
</dbReference>
<accession>A0A8C1MLK1</accession>
<dbReference type="InterPro" id="IPR039015">
    <property type="entry name" value="ENDOD1"/>
</dbReference>
<dbReference type="SMART" id="SM00892">
    <property type="entry name" value="Endonuclease_NS"/>
    <property type="match status" value="1"/>
</dbReference>
<dbReference type="InterPro" id="IPR044929">
    <property type="entry name" value="DNA/RNA_non-sp_Endonuclease_sf"/>
</dbReference>
<evidence type="ECO:0000259" key="2">
    <source>
        <dbReference type="SMART" id="SM00892"/>
    </source>
</evidence>